<name>A0A1J7JC67_9PEZI</name>
<sequence>MTGNLRDVFLRTVKAAQLTHNLMFLFFGEAVCTNIQALLKISALLKSRAKEKPDPKDVIRRLWETILLAEGHHDTFPEPAPKHVSALVESFAARPANPEYKPRGTTIGVFSPPTNLRKPSKPSSWCQDKAHLYPFHFGYRNIFTTDKGPPISRIKTRPQTIRQVGPAVPTNPAESPVAPPASGLTSAGAVSGVDGGGGPRIATFRRNAGRSDEMVMFTTFKSPTPPRWPP</sequence>
<accession>A0A1J7JC67</accession>
<keyword evidence="3" id="KW-1185">Reference proteome</keyword>
<proteinExistence type="predicted"/>
<gene>
    <name evidence="2" type="ORF">CONLIGDRAFT_679659</name>
</gene>
<dbReference type="InParanoid" id="A0A1J7JC67"/>
<dbReference type="Proteomes" id="UP000182658">
    <property type="component" value="Unassembled WGS sequence"/>
</dbReference>
<dbReference type="AlphaFoldDB" id="A0A1J7JC67"/>
<dbReference type="EMBL" id="KV875096">
    <property type="protein sequence ID" value="OIW30905.1"/>
    <property type="molecule type" value="Genomic_DNA"/>
</dbReference>
<feature type="region of interest" description="Disordered" evidence="1">
    <location>
        <begin position="161"/>
        <end position="230"/>
    </location>
</feature>
<evidence type="ECO:0000313" key="2">
    <source>
        <dbReference type="EMBL" id="OIW30905.1"/>
    </source>
</evidence>
<evidence type="ECO:0000256" key="1">
    <source>
        <dbReference type="SAM" id="MobiDB-lite"/>
    </source>
</evidence>
<protein>
    <submittedName>
        <fullName evidence="2">Uncharacterized protein</fullName>
    </submittedName>
</protein>
<feature type="region of interest" description="Disordered" evidence="1">
    <location>
        <begin position="102"/>
        <end position="123"/>
    </location>
</feature>
<evidence type="ECO:0000313" key="3">
    <source>
        <dbReference type="Proteomes" id="UP000182658"/>
    </source>
</evidence>
<reference evidence="2 3" key="1">
    <citation type="submission" date="2016-10" db="EMBL/GenBank/DDBJ databases">
        <title>Draft genome sequence of Coniochaeta ligniaria NRRL30616, a lignocellulolytic fungus for bioabatement of inhibitors in plant biomass hydrolysates.</title>
        <authorList>
            <consortium name="DOE Joint Genome Institute"/>
            <person name="Jimenez D.J."/>
            <person name="Hector R.E."/>
            <person name="Riley R."/>
            <person name="Sun H."/>
            <person name="Grigoriev I.V."/>
            <person name="Van Elsas J.D."/>
            <person name="Nichols N.N."/>
        </authorList>
    </citation>
    <scope>NUCLEOTIDE SEQUENCE [LARGE SCALE GENOMIC DNA]</scope>
    <source>
        <strain evidence="2 3">NRRL 30616</strain>
    </source>
</reference>
<organism evidence="2 3">
    <name type="scientific">Coniochaeta ligniaria NRRL 30616</name>
    <dbReference type="NCBI Taxonomy" id="1408157"/>
    <lineage>
        <taxon>Eukaryota</taxon>
        <taxon>Fungi</taxon>
        <taxon>Dikarya</taxon>
        <taxon>Ascomycota</taxon>
        <taxon>Pezizomycotina</taxon>
        <taxon>Sordariomycetes</taxon>
        <taxon>Sordariomycetidae</taxon>
        <taxon>Coniochaetales</taxon>
        <taxon>Coniochaetaceae</taxon>
        <taxon>Coniochaeta</taxon>
    </lineage>
</organism>